<dbReference type="GO" id="GO:0008270">
    <property type="term" value="F:zinc ion binding"/>
    <property type="evidence" value="ECO:0007669"/>
    <property type="project" value="UniProtKB-KW"/>
</dbReference>
<reference evidence="8" key="1">
    <citation type="journal article" date="2017" name="Front. Plant Sci.">
        <title>Climate Clever Clovers: New Paradigm to Reduce the Environmental Footprint of Ruminants by Breeding Low Methanogenic Forages Utilizing Haplotype Variation.</title>
        <authorList>
            <person name="Kaur P."/>
            <person name="Appels R."/>
            <person name="Bayer P.E."/>
            <person name="Keeble-Gagnere G."/>
            <person name="Wang J."/>
            <person name="Hirakawa H."/>
            <person name="Shirasawa K."/>
            <person name="Vercoe P."/>
            <person name="Stefanova K."/>
            <person name="Durmic Z."/>
            <person name="Nichols P."/>
            <person name="Revell C."/>
            <person name="Isobe S.N."/>
            <person name="Edwards D."/>
            <person name="Erskine W."/>
        </authorList>
    </citation>
    <scope>NUCLEOTIDE SEQUENCE [LARGE SCALE GENOMIC DNA]</scope>
    <source>
        <strain evidence="8">cv. Daliak</strain>
    </source>
</reference>
<evidence type="ECO:0000259" key="6">
    <source>
        <dbReference type="PROSITE" id="PS50966"/>
    </source>
</evidence>
<feature type="compositionally biased region" description="Polar residues" evidence="5">
    <location>
        <begin position="218"/>
        <end position="233"/>
    </location>
</feature>
<evidence type="ECO:0000256" key="4">
    <source>
        <dbReference type="PROSITE-ProRule" id="PRU00325"/>
    </source>
</evidence>
<dbReference type="InterPro" id="IPR007527">
    <property type="entry name" value="Znf_SWIM"/>
</dbReference>
<evidence type="ECO:0000256" key="1">
    <source>
        <dbReference type="ARBA" id="ARBA00022723"/>
    </source>
</evidence>
<name>A0A2Z6PKS9_TRISU</name>
<evidence type="ECO:0000256" key="5">
    <source>
        <dbReference type="SAM" id="MobiDB-lite"/>
    </source>
</evidence>
<evidence type="ECO:0000256" key="2">
    <source>
        <dbReference type="ARBA" id="ARBA00022771"/>
    </source>
</evidence>
<accession>A0A2Z6PKS9</accession>
<dbReference type="Pfam" id="PF04434">
    <property type="entry name" value="SWIM"/>
    <property type="match status" value="1"/>
</dbReference>
<keyword evidence="8" id="KW-1185">Reference proteome</keyword>
<keyword evidence="1" id="KW-0479">Metal-binding</keyword>
<dbReference type="SMART" id="SM00575">
    <property type="entry name" value="ZnF_PMZ"/>
    <property type="match status" value="1"/>
</dbReference>
<dbReference type="PANTHER" id="PTHR31973:SF187">
    <property type="entry name" value="MUTATOR TRANSPOSASE MUDRA PROTEIN"/>
    <property type="match status" value="1"/>
</dbReference>
<evidence type="ECO:0000313" key="8">
    <source>
        <dbReference type="Proteomes" id="UP000242715"/>
    </source>
</evidence>
<dbReference type="AlphaFoldDB" id="A0A2Z6PKS9"/>
<feature type="region of interest" description="Disordered" evidence="5">
    <location>
        <begin position="153"/>
        <end position="183"/>
    </location>
</feature>
<organism evidence="7 8">
    <name type="scientific">Trifolium subterraneum</name>
    <name type="common">Subterranean clover</name>
    <dbReference type="NCBI Taxonomy" id="3900"/>
    <lineage>
        <taxon>Eukaryota</taxon>
        <taxon>Viridiplantae</taxon>
        <taxon>Streptophyta</taxon>
        <taxon>Embryophyta</taxon>
        <taxon>Tracheophyta</taxon>
        <taxon>Spermatophyta</taxon>
        <taxon>Magnoliopsida</taxon>
        <taxon>eudicotyledons</taxon>
        <taxon>Gunneridae</taxon>
        <taxon>Pentapetalae</taxon>
        <taxon>rosids</taxon>
        <taxon>fabids</taxon>
        <taxon>Fabales</taxon>
        <taxon>Fabaceae</taxon>
        <taxon>Papilionoideae</taxon>
        <taxon>50 kb inversion clade</taxon>
        <taxon>NPAAA clade</taxon>
        <taxon>Hologalegina</taxon>
        <taxon>IRL clade</taxon>
        <taxon>Trifolieae</taxon>
        <taxon>Trifolium</taxon>
    </lineage>
</organism>
<keyword evidence="3" id="KW-0862">Zinc</keyword>
<evidence type="ECO:0000313" key="7">
    <source>
        <dbReference type="EMBL" id="GAU51502.1"/>
    </source>
</evidence>
<dbReference type="EMBL" id="DF975186">
    <property type="protein sequence ID" value="GAU51502.1"/>
    <property type="molecule type" value="Genomic_DNA"/>
</dbReference>
<gene>
    <name evidence="7" type="ORF">TSUD_413790</name>
</gene>
<dbReference type="OrthoDB" id="1432732at2759"/>
<dbReference type="PROSITE" id="PS50966">
    <property type="entry name" value="ZF_SWIM"/>
    <property type="match status" value="1"/>
</dbReference>
<evidence type="ECO:0000256" key="3">
    <source>
        <dbReference type="ARBA" id="ARBA00022833"/>
    </source>
</evidence>
<feature type="compositionally biased region" description="Polar residues" evidence="5">
    <location>
        <begin position="450"/>
        <end position="465"/>
    </location>
</feature>
<feature type="region of interest" description="Disordered" evidence="5">
    <location>
        <begin position="436"/>
        <end position="473"/>
    </location>
</feature>
<dbReference type="Proteomes" id="UP000242715">
    <property type="component" value="Unassembled WGS sequence"/>
</dbReference>
<keyword evidence="2 4" id="KW-0863">Zinc-finger</keyword>
<feature type="compositionally biased region" description="Polar residues" evidence="5">
    <location>
        <begin position="272"/>
        <end position="287"/>
    </location>
</feature>
<dbReference type="PANTHER" id="PTHR31973">
    <property type="entry name" value="POLYPROTEIN, PUTATIVE-RELATED"/>
    <property type="match status" value="1"/>
</dbReference>
<sequence>MLVATDKPIISMCEWIRKYLMRIATIRYQLQLGSWNNTVMPMPMKRLEKEIELSVGWLAIWSDDHKCEVENICGGNAFVLDIANRTCSCNFWELVGIPCRHVVAAMSSKSHTPEDYVHYYYSRYAYVKCYSFSVTLINGEEMWPVVKGDEMLPPSSNTGREKANTVRRRKVRRKVSDEDSVPHYRSSKYTCNTCGIRGHNAKGCKHSTIDSLDPSKKVSVQNTSTAPDQTASTAPPVETTAHGPLQTSASAPVNVGKQRINKKARITHSTFPQAANESARQPPNRATASVAAKKYRRPAKNIDCSNLRRSGRNYRYSPLQVDRVEQPNVQLQIDHIETSKLKGPCEVTTTGSTTASVSPKQLKNNIDYTKLRRSSRNCRDSPLQLDSVEQPDVQVQIDHIETSKLKAEEEQQELPRQPLQLDRVEQQDVEIQIHDVHTSKLTQPAKESATAPNKATSKGNKATSSKSRKPIPKLDFTKLRRSDRTCYFGPQPKLGEPGTLKDNPIEILDIDIEEGDDSNNQFIHPKVGSCLCAMRKLH</sequence>
<protein>
    <recommendedName>
        <fullName evidence="6">SWIM-type domain-containing protein</fullName>
    </recommendedName>
</protein>
<feature type="region of interest" description="Disordered" evidence="5">
    <location>
        <begin position="203"/>
        <end position="251"/>
    </location>
</feature>
<dbReference type="InterPro" id="IPR006564">
    <property type="entry name" value="Znf_PMZ"/>
</dbReference>
<feature type="region of interest" description="Disordered" evidence="5">
    <location>
        <begin position="272"/>
        <end position="293"/>
    </location>
</feature>
<feature type="domain" description="SWIM-type" evidence="6">
    <location>
        <begin position="78"/>
        <end position="110"/>
    </location>
</feature>
<proteinExistence type="predicted"/>